<evidence type="ECO:0000256" key="1">
    <source>
        <dbReference type="ARBA" id="ARBA00001974"/>
    </source>
</evidence>
<evidence type="ECO:0000256" key="3">
    <source>
        <dbReference type="ARBA" id="ARBA00022827"/>
    </source>
</evidence>
<dbReference type="AlphaFoldDB" id="K2N1N1"/>
<accession>K2N1N1</accession>
<dbReference type="PRINTS" id="PR00420">
    <property type="entry name" value="RNGMNOXGNASE"/>
</dbReference>
<dbReference type="InterPro" id="IPR036188">
    <property type="entry name" value="FAD/NAD-bd_sf"/>
</dbReference>
<reference evidence="5 6" key="1">
    <citation type="journal article" date="2012" name="J. Bacteriol.">
        <title>Genome Sequence of Nitratireductor pacificus Type Strain pht-3B.</title>
        <authorList>
            <person name="Lai Q."/>
            <person name="Li G."/>
            <person name="Shao Z."/>
        </authorList>
    </citation>
    <scope>NUCLEOTIDE SEQUENCE [LARGE SCALE GENOMIC DNA]</scope>
    <source>
        <strain evidence="6">pht-3B</strain>
    </source>
</reference>
<dbReference type="GO" id="GO:0071949">
    <property type="term" value="F:FAD binding"/>
    <property type="evidence" value="ECO:0007669"/>
    <property type="project" value="InterPro"/>
</dbReference>
<dbReference type="PANTHER" id="PTHR43004">
    <property type="entry name" value="TRK SYSTEM POTASSIUM UPTAKE PROTEIN"/>
    <property type="match status" value="1"/>
</dbReference>
<keyword evidence="5" id="KW-0503">Monooxygenase</keyword>
<protein>
    <submittedName>
        <fullName evidence="5">FAD-binding monooxygenase</fullName>
    </submittedName>
</protein>
<evidence type="ECO:0000313" key="6">
    <source>
        <dbReference type="Proteomes" id="UP000006786"/>
    </source>
</evidence>
<dbReference type="Gene3D" id="3.30.70.2450">
    <property type="match status" value="1"/>
</dbReference>
<dbReference type="RefSeq" id="WP_008597715.1">
    <property type="nucleotide sequence ID" value="NZ_AMRM01000016.1"/>
</dbReference>
<keyword evidence="2" id="KW-0285">Flavoprotein</keyword>
<evidence type="ECO:0000256" key="2">
    <source>
        <dbReference type="ARBA" id="ARBA00022630"/>
    </source>
</evidence>
<proteinExistence type="predicted"/>
<dbReference type="PANTHER" id="PTHR43004:SF19">
    <property type="entry name" value="BINDING MONOOXYGENASE, PUTATIVE (JCVI)-RELATED"/>
    <property type="match status" value="1"/>
</dbReference>
<dbReference type="Gene3D" id="3.50.50.60">
    <property type="entry name" value="FAD/NAD(P)-binding domain"/>
    <property type="match status" value="1"/>
</dbReference>
<dbReference type="SUPFAM" id="SSF51905">
    <property type="entry name" value="FAD/NAD(P)-binding domain"/>
    <property type="match status" value="1"/>
</dbReference>
<dbReference type="GO" id="GO:0016709">
    <property type="term" value="F:oxidoreductase activity, acting on paired donors, with incorporation or reduction of molecular oxygen, NAD(P)H as one donor, and incorporation of one atom of oxygen"/>
    <property type="evidence" value="ECO:0007669"/>
    <property type="project" value="UniProtKB-ARBA"/>
</dbReference>
<dbReference type="EMBL" id="AMRM01000016">
    <property type="protein sequence ID" value="EKF18098.1"/>
    <property type="molecule type" value="Genomic_DNA"/>
</dbReference>
<gene>
    <name evidence="5" type="ORF">NA2_14337</name>
</gene>
<comment type="caution">
    <text evidence="5">The sequence shown here is derived from an EMBL/GenBank/DDBJ whole genome shotgun (WGS) entry which is preliminary data.</text>
</comment>
<dbReference type="PATRIC" id="fig|391937.3.peg.2948"/>
<dbReference type="InterPro" id="IPR002938">
    <property type="entry name" value="FAD-bd"/>
</dbReference>
<evidence type="ECO:0000313" key="5">
    <source>
        <dbReference type="EMBL" id="EKF18098.1"/>
    </source>
</evidence>
<dbReference type="STRING" id="391937.NA2_14337"/>
<dbReference type="eggNOG" id="COG0654">
    <property type="taxonomic scope" value="Bacteria"/>
</dbReference>
<dbReference type="Pfam" id="PF01494">
    <property type="entry name" value="FAD_binding_3"/>
    <property type="match status" value="1"/>
</dbReference>
<name>K2N1N1_9HYPH</name>
<comment type="cofactor">
    <cofactor evidence="1">
        <name>FAD</name>
        <dbReference type="ChEBI" id="CHEBI:57692"/>
    </cofactor>
</comment>
<organism evidence="5 6">
    <name type="scientific">Nitratireductor pacificus pht-3B</name>
    <dbReference type="NCBI Taxonomy" id="391937"/>
    <lineage>
        <taxon>Bacteria</taxon>
        <taxon>Pseudomonadati</taxon>
        <taxon>Pseudomonadota</taxon>
        <taxon>Alphaproteobacteria</taxon>
        <taxon>Hyphomicrobiales</taxon>
        <taxon>Phyllobacteriaceae</taxon>
        <taxon>Nitratireductor</taxon>
    </lineage>
</organism>
<dbReference type="InterPro" id="IPR050641">
    <property type="entry name" value="RIFMO-like"/>
</dbReference>
<sequence length="561" mass="60129">MAMHASTLRWTPSGYELPSFAAVTPPHVADGSVEKARLVIVGGGLTGLTLAADLAGRGIKAVLLDDDNTVGVRGASSRGMVWAQKSLEIMDRIGVVDRMVEKGVTWSVGRTMSGEEAVYSFNRADGNASRQPPFVNLQQFYLEWFLVERLEALGKVDLRWNNAVTGIRAGENSVFLTVGTEAGAYEIEAEWVVDATGANSRLREALGVAADVSRHVDRWCICDARCTDLDRPERWTWVDAPFNGGRAVWQHMMADNVWRLDYQLDPDGDPDEVARPEIAAERVRAHLGPDVDFELVWVGPWAYRMQLLDRFRAGRVLFAGDAAHVMSPFGARGGNSGIQDAENLGWKLALVLQGLAPHALLDTYDAERRAAAAENIRVTSRTARFLAPQSDFERRLRKALLELAHEHAFARGIVNTGRLSVASDYAPSAIIDEGGGFCLGNLPLRGDGGTETSLNGIMAALGTAALGLYVPKPGLDPMRAVISGIGGEGLPYVARTLDIGQGAERCGFTDAGGHLQAATGAAPGDFIVVRPDLYCTAIIHDATAAAAEAALARSVGFGSLA</sequence>
<dbReference type="Proteomes" id="UP000006786">
    <property type="component" value="Unassembled WGS sequence"/>
</dbReference>
<keyword evidence="6" id="KW-1185">Reference proteome</keyword>
<feature type="domain" description="FAD-binding" evidence="4">
    <location>
        <begin position="38"/>
        <end position="377"/>
    </location>
</feature>
<evidence type="ECO:0000259" key="4">
    <source>
        <dbReference type="Pfam" id="PF01494"/>
    </source>
</evidence>
<keyword evidence="5" id="KW-0560">Oxidoreductase</keyword>
<dbReference type="NCBIfam" id="NF006002">
    <property type="entry name" value="PRK08132.1"/>
    <property type="match status" value="1"/>
</dbReference>
<keyword evidence="3" id="KW-0274">FAD</keyword>